<reference evidence="1 2" key="1">
    <citation type="journal article" date="2021" name="Nat. Commun.">
        <title>Genetic determinants of endophytism in the Arabidopsis root mycobiome.</title>
        <authorList>
            <person name="Mesny F."/>
            <person name="Miyauchi S."/>
            <person name="Thiergart T."/>
            <person name="Pickel B."/>
            <person name="Atanasova L."/>
            <person name="Karlsson M."/>
            <person name="Huettel B."/>
            <person name="Barry K.W."/>
            <person name="Haridas S."/>
            <person name="Chen C."/>
            <person name="Bauer D."/>
            <person name="Andreopoulos W."/>
            <person name="Pangilinan J."/>
            <person name="LaButti K."/>
            <person name="Riley R."/>
            <person name="Lipzen A."/>
            <person name="Clum A."/>
            <person name="Drula E."/>
            <person name="Henrissat B."/>
            <person name="Kohler A."/>
            <person name="Grigoriev I.V."/>
            <person name="Martin F.M."/>
            <person name="Hacquard S."/>
        </authorList>
    </citation>
    <scope>NUCLEOTIDE SEQUENCE [LARGE SCALE GENOMIC DNA]</scope>
    <source>
        <strain evidence="1 2">MPI-SDFR-AT-0079</strain>
    </source>
</reference>
<dbReference type="Proteomes" id="UP000724584">
    <property type="component" value="Unassembled WGS sequence"/>
</dbReference>
<sequence length="290" mass="32235">MQNHAPPASCVSKPKTASEKHASWKSVPRPFVCHCGKKYTRQDNLIRHQRNPLDLARSAPRQPLIYNNDNGGESKGKILYDIGLHEGPGYNTLREADVGMELENTWKPQAGGICFEQTSAFPPTPFNIEKAQCSFWSLLELNPSVDVGQPSPELGYGIDFGQFAVSTALGWYGNGILDNEPLAFTSPPPSPSSDAASVCFGQPSVYSKVLEDNTFPERYFLSTDEGLDATGALAVRKELLEQRGKETRRRFEEDHKRESWLREWDAMPESGQGTETGDEEDAPLWTEAEI</sequence>
<gene>
    <name evidence="1" type="ORF">F5144DRAFT_548425</name>
</gene>
<evidence type="ECO:0000313" key="2">
    <source>
        <dbReference type="Proteomes" id="UP000724584"/>
    </source>
</evidence>
<name>A0ACB7P8A8_9PEZI</name>
<protein>
    <submittedName>
        <fullName evidence="1">Uncharacterized protein</fullName>
    </submittedName>
</protein>
<comment type="caution">
    <text evidence="1">The sequence shown here is derived from an EMBL/GenBank/DDBJ whole genome shotgun (WGS) entry which is preliminary data.</text>
</comment>
<keyword evidence="2" id="KW-1185">Reference proteome</keyword>
<proteinExistence type="predicted"/>
<dbReference type="EMBL" id="JAGIZQ010000004">
    <property type="protein sequence ID" value="KAH6632464.1"/>
    <property type="molecule type" value="Genomic_DNA"/>
</dbReference>
<evidence type="ECO:0000313" key="1">
    <source>
        <dbReference type="EMBL" id="KAH6632464.1"/>
    </source>
</evidence>
<organism evidence="1 2">
    <name type="scientific">Chaetomium tenue</name>
    <dbReference type="NCBI Taxonomy" id="1854479"/>
    <lineage>
        <taxon>Eukaryota</taxon>
        <taxon>Fungi</taxon>
        <taxon>Dikarya</taxon>
        <taxon>Ascomycota</taxon>
        <taxon>Pezizomycotina</taxon>
        <taxon>Sordariomycetes</taxon>
        <taxon>Sordariomycetidae</taxon>
        <taxon>Sordariales</taxon>
        <taxon>Chaetomiaceae</taxon>
        <taxon>Chaetomium</taxon>
    </lineage>
</organism>
<accession>A0ACB7P8A8</accession>